<dbReference type="InterPro" id="IPR036188">
    <property type="entry name" value="FAD/NAD-bd_sf"/>
</dbReference>
<evidence type="ECO:0000313" key="2">
    <source>
        <dbReference type="EMBL" id="MBM9460217.1"/>
    </source>
</evidence>
<organism evidence="2 3">
    <name type="scientific">Nocardioides faecalis</name>
    <dbReference type="NCBI Taxonomy" id="2803858"/>
    <lineage>
        <taxon>Bacteria</taxon>
        <taxon>Bacillati</taxon>
        <taxon>Actinomycetota</taxon>
        <taxon>Actinomycetes</taxon>
        <taxon>Propionibacteriales</taxon>
        <taxon>Nocardioidaceae</taxon>
        <taxon>Nocardioides</taxon>
    </lineage>
</organism>
<dbReference type="InterPro" id="IPR050982">
    <property type="entry name" value="Auxin_biosynth/cation_transpt"/>
</dbReference>
<dbReference type="EMBL" id="JAERTX010000007">
    <property type="protein sequence ID" value="MBM9460217.1"/>
    <property type="molecule type" value="Genomic_DNA"/>
</dbReference>
<protein>
    <submittedName>
        <fullName evidence="2">NAD(P)-binding domain-containing protein</fullName>
    </submittedName>
</protein>
<keyword evidence="1" id="KW-0560">Oxidoreductase</keyword>
<keyword evidence="3" id="KW-1185">Reference proteome</keyword>
<accession>A0A938Y136</accession>
<dbReference type="GO" id="GO:0004497">
    <property type="term" value="F:monooxygenase activity"/>
    <property type="evidence" value="ECO:0007669"/>
    <property type="project" value="TreeGrafter"/>
</dbReference>
<dbReference type="GO" id="GO:0050660">
    <property type="term" value="F:flavin adenine dinucleotide binding"/>
    <property type="evidence" value="ECO:0007669"/>
    <property type="project" value="TreeGrafter"/>
</dbReference>
<dbReference type="PANTHER" id="PTHR43539:SF78">
    <property type="entry name" value="FLAVIN-CONTAINING MONOOXYGENASE"/>
    <property type="match status" value="1"/>
</dbReference>
<dbReference type="PRINTS" id="PR00411">
    <property type="entry name" value="PNDRDTASEI"/>
</dbReference>
<dbReference type="RefSeq" id="WP_205291525.1">
    <property type="nucleotide sequence ID" value="NZ_CP074406.1"/>
</dbReference>
<dbReference type="Pfam" id="PF13738">
    <property type="entry name" value="Pyr_redox_3"/>
    <property type="match status" value="1"/>
</dbReference>
<proteinExistence type="predicted"/>
<evidence type="ECO:0000256" key="1">
    <source>
        <dbReference type="ARBA" id="ARBA00023002"/>
    </source>
</evidence>
<name>A0A938Y136_9ACTN</name>
<dbReference type="Gene3D" id="3.50.50.60">
    <property type="entry name" value="FAD/NAD(P)-binding domain"/>
    <property type="match status" value="2"/>
</dbReference>
<dbReference type="Proteomes" id="UP000663791">
    <property type="component" value="Unassembled WGS sequence"/>
</dbReference>
<comment type="caution">
    <text evidence="2">The sequence shown here is derived from an EMBL/GenBank/DDBJ whole genome shotgun (WGS) entry which is preliminary data.</text>
</comment>
<reference evidence="2" key="1">
    <citation type="submission" date="2021-01" db="EMBL/GenBank/DDBJ databases">
        <title>Novel species in genus Nocardioides.</title>
        <authorList>
            <person name="Zhang G."/>
        </authorList>
    </citation>
    <scope>NUCLEOTIDE SEQUENCE</scope>
    <source>
        <strain evidence="2">Zg-536</strain>
    </source>
</reference>
<gene>
    <name evidence="2" type="ORF">JK386_09900</name>
</gene>
<dbReference type="PANTHER" id="PTHR43539">
    <property type="entry name" value="FLAVIN-BINDING MONOOXYGENASE-LIKE PROTEIN (AFU_ORTHOLOGUE AFUA_4G09220)"/>
    <property type="match status" value="1"/>
</dbReference>
<sequence length="404" mass="43115">MTLSSRSTTVVVVGAGHSGLAMSRRLAERSIDHVVLERGQVAHSWRTQRWDSLRLLTPNWMTRLPGHTHTGDPDGYLSAGEVVTLLDDYSAGAPVQTSTTVTAVRPADDGFVVETDQGPWRARAVVLAAGITTAPLPKVAEAVPAGIASVTSLDYKSPAQLPEGGVLVVGAAASGIQLADEIHRSGRPVTLSTGEHVRVPRRYRGKDILYWLDASGILDDRWDEVDDVVRARNLSSFQLVGGDRTLDLNALQAAGVNLVGKLGGIRDGVAQFSGSLPNVISLADLKLNRLLNSIDEFAGGEKGERPEPTVVPKAPLMLDLHKAGIRSVVWATGIKPDFSWLELPVLDHKGGIRHEGGVVDWPGLYVVGLPVLRRRRSTFIDGAAADTADLADHLVGHLSTTVDA</sequence>
<dbReference type="AlphaFoldDB" id="A0A938Y136"/>
<dbReference type="PRINTS" id="PR00368">
    <property type="entry name" value="FADPNR"/>
</dbReference>
<evidence type="ECO:0000313" key="3">
    <source>
        <dbReference type="Proteomes" id="UP000663791"/>
    </source>
</evidence>
<dbReference type="SUPFAM" id="SSF51905">
    <property type="entry name" value="FAD/NAD(P)-binding domain"/>
    <property type="match status" value="1"/>
</dbReference>